<dbReference type="SUPFAM" id="SSF110324">
    <property type="entry name" value="Ribosomal L27 protein-like"/>
    <property type="match status" value="1"/>
</dbReference>
<evidence type="ECO:0008006" key="7">
    <source>
        <dbReference type="Google" id="ProtNLM"/>
    </source>
</evidence>
<evidence type="ECO:0000256" key="3">
    <source>
        <dbReference type="ARBA" id="ARBA00023274"/>
    </source>
</evidence>
<keyword evidence="2" id="KW-0689">Ribosomal protein</keyword>
<comment type="similarity">
    <text evidence="1">Belongs to the bacterial ribosomal protein bL27 family.</text>
</comment>
<gene>
    <name evidence="5" type="ORF">MHBO_005023</name>
</gene>
<accession>A0ABV2AUU8</accession>
<dbReference type="Gene3D" id="2.40.50.100">
    <property type="match status" value="1"/>
</dbReference>
<keyword evidence="3" id="KW-0687">Ribonucleoprotein</keyword>
<evidence type="ECO:0000313" key="5">
    <source>
        <dbReference type="EMBL" id="MES1923450.1"/>
    </source>
</evidence>
<keyword evidence="6" id="KW-1185">Reference proteome</keyword>
<dbReference type="InterPro" id="IPR001684">
    <property type="entry name" value="Ribosomal_bL27"/>
</dbReference>
<evidence type="ECO:0000256" key="2">
    <source>
        <dbReference type="ARBA" id="ARBA00022980"/>
    </source>
</evidence>
<comment type="caution">
    <text evidence="5">The sequence shown here is derived from an EMBL/GenBank/DDBJ whole genome shotgun (WGS) entry which is preliminary data.</text>
</comment>
<dbReference type="PRINTS" id="PR00063">
    <property type="entry name" value="RIBOSOMALL27"/>
</dbReference>
<organism evidence="5 6">
    <name type="scientific">Bonamia ostreae</name>
    <dbReference type="NCBI Taxonomy" id="126728"/>
    <lineage>
        <taxon>Eukaryota</taxon>
        <taxon>Sar</taxon>
        <taxon>Rhizaria</taxon>
        <taxon>Endomyxa</taxon>
        <taxon>Ascetosporea</taxon>
        <taxon>Haplosporida</taxon>
        <taxon>Bonamia</taxon>
    </lineage>
</organism>
<dbReference type="Pfam" id="PF01016">
    <property type="entry name" value="Ribosomal_L27"/>
    <property type="match status" value="1"/>
</dbReference>
<evidence type="ECO:0000256" key="4">
    <source>
        <dbReference type="SAM" id="MobiDB-lite"/>
    </source>
</evidence>
<proteinExistence type="inferred from homology"/>
<feature type="compositionally biased region" description="Polar residues" evidence="4">
    <location>
        <begin position="9"/>
        <end position="20"/>
    </location>
</feature>
<name>A0ABV2AUU8_9EUKA</name>
<dbReference type="EMBL" id="JBDODL010006255">
    <property type="protein sequence ID" value="MES1923450.1"/>
    <property type="molecule type" value="Genomic_DNA"/>
</dbReference>
<protein>
    <recommendedName>
        <fullName evidence="7">Ribosomal protein L27</fullName>
    </recommendedName>
</protein>
<sequence length="178" mass="20583">MFFGLLKLSTRNATKTSKGNTKSKRSPAGKRLGLKKWNQQPVISGNIILRQKGMKWRPGQNVGMGRDQTIFSFITGRVAFTKEKVKTFRGMKRKTFVHVVRPGDDVSLFSTERSNRKTWKKPCPLNLKWDEIFLSNELKEKALKMMENDLSERERAGLKRFSRFSQEMIAKLRDKSAV</sequence>
<feature type="compositionally biased region" description="Basic residues" evidence="4">
    <location>
        <begin position="21"/>
        <end position="30"/>
    </location>
</feature>
<evidence type="ECO:0000256" key="1">
    <source>
        <dbReference type="ARBA" id="ARBA00010797"/>
    </source>
</evidence>
<feature type="region of interest" description="Disordered" evidence="4">
    <location>
        <begin position="8"/>
        <end position="30"/>
    </location>
</feature>
<reference evidence="5 6" key="1">
    <citation type="journal article" date="2024" name="BMC Biol.">
        <title>Comparative genomics of Ascetosporea gives new insight into the evolutionary basis for animal parasitism in Rhizaria.</title>
        <authorList>
            <person name="Hiltunen Thoren M."/>
            <person name="Onut-Brannstrom I."/>
            <person name="Alfjorden A."/>
            <person name="Peckova H."/>
            <person name="Swords F."/>
            <person name="Hooper C."/>
            <person name="Holzer A.S."/>
            <person name="Bass D."/>
            <person name="Burki F."/>
        </authorList>
    </citation>
    <scope>NUCLEOTIDE SEQUENCE [LARGE SCALE GENOMIC DNA]</scope>
    <source>
        <strain evidence="5">20-A016</strain>
    </source>
</reference>
<dbReference type="PANTHER" id="PTHR15893:SF0">
    <property type="entry name" value="LARGE RIBOSOMAL SUBUNIT PROTEIN BL27M"/>
    <property type="match status" value="1"/>
</dbReference>
<dbReference type="Proteomes" id="UP001439008">
    <property type="component" value="Unassembled WGS sequence"/>
</dbReference>
<evidence type="ECO:0000313" key="6">
    <source>
        <dbReference type="Proteomes" id="UP001439008"/>
    </source>
</evidence>
<dbReference type="PANTHER" id="PTHR15893">
    <property type="entry name" value="RIBOSOMAL PROTEIN L27"/>
    <property type="match status" value="1"/>
</dbReference>